<reference evidence="1" key="1">
    <citation type="journal article" date="2015" name="Nature">
        <title>Complex archaea that bridge the gap between prokaryotes and eukaryotes.</title>
        <authorList>
            <person name="Spang A."/>
            <person name="Saw J.H."/>
            <person name="Jorgensen S.L."/>
            <person name="Zaremba-Niedzwiedzka K."/>
            <person name="Martijn J."/>
            <person name="Lind A.E."/>
            <person name="van Eijk R."/>
            <person name="Schleper C."/>
            <person name="Guy L."/>
            <person name="Ettema T.J."/>
        </authorList>
    </citation>
    <scope>NUCLEOTIDE SEQUENCE</scope>
</reference>
<organism evidence="1">
    <name type="scientific">marine sediment metagenome</name>
    <dbReference type="NCBI Taxonomy" id="412755"/>
    <lineage>
        <taxon>unclassified sequences</taxon>
        <taxon>metagenomes</taxon>
        <taxon>ecological metagenomes</taxon>
    </lineage>
</organism>
<comment type="caution">
    <text evidence="1">The sequence shown here is derived from an EMBL/GenBank/DDBJ whole genome shotgun (WGS) entry which is preliminary data.</text>
</comment>
<sequence>MDKIANYIPVQEYANGITVDRQLLDIEQYNVTAEQISRHLKERYPEKEPGQEFVDSVQPDCSCLDCVSDKTRLERWREFVNLLFVTVA</sequence>
<accession>A0A0F9Q6B9</accession>
<name>A0A0F9Q6B9_9ZZZZ</name>
<dbReference type="AlphaFoldDB" id="A0A0F9Q6B9"/>
<dbReference type="EMBL" id="LAZR01002246">
    <property type="protein sequence ID" value="KKN32532.1"/>
    <property type="molecule type" value="Genomic_DNA"/>
</dbReference>
<proteinExistence type="predicted"/>
<gene>
    <name evidence="1" type="ORF">LCGC14_0812970</name>
</gene>
<protein>
    <submittedName>
        <fullName evidence="1">Uncharacterized protein</fullName>
    </submittedName>
</protein>
<evidence type="ECO:0000313" key="1">
    <source>
        <dbReference type="EMBL" id="KKN32532.1"/>
    </source>
</evidence>